<feature type="compositionally biased region" description="Basic and acidic residues" evidence="6">
    <location>
        <begin position="221"/>
        <end position="231"/>
    </location>
</feature>
<feature type="region of interest" description="Disordered" evidence="6">
    <location>
        <begin position="202"/>
        <end position="243"/>
    </location>
</feature>
<evidence type="ECO:0000256" key="2">
    <source>
        <dbReference type="ARBA" id="ARBA00022490"/>
    </source>
</evidence>
<dbReference type="PANTHER" id="PTHR31144:SF1">
    <property type="entry name" value="UPF0602 PROTEIN C4ORF47"/>
    <property type="match status" value="1"/>
</dbReference>
<evidence type="ECO:0000256" key="6">
    <source>
        <dbReference type="SAM" id="MobiDB-lite"/>
    </source>
</evidence>
<dbReference type="GO" id="GO:0005813">
    <property type="term" value="C:centrosome"/>
    <property type="evidence" value="ECO:0007669"/>
    <property type="project" value="UniProtKB-SubCell"/>
</dbReference>
<dbReference type="OrthoDB" id="283553at2759"/>
<keyword evidence="3" id="KW-0206">Cytoskeleton</keyword>
<gene>
    <name evidence="7" type="ORF">CAPTEDRAFT_167507</name>
</gene>
<proteinExistence type="inferred from homology"/>
<dbReference type="EMBL" id="KB293927">
    <property type="protein sequence ID" value="ELU15220.1"/>
    <property type="molecule type" value="Genomic_DNA"/>
</dbReference>
<dbReference type="AlphaFoldDB" id="R7VHR7"/>
<dbReference type="STRING" id="283909.R7VHR7"/>
<keyword evidence="2" id="KW-0963">Cytoplasm</keyword>
<accession>R7VHR7</accession>
<comment type="similarity">
    <text evidence="4">Belongs to the CFAP96 family.</text>
</comment>
<dbReference type="Pfam" id="PF15239">
    <property type="entry name" value="CFAP96-like"/>
    <property type="match status" value="1"/>
</dbReference>
<dbReference type="OMA" id="YMMEEAK"/>
<evidence type="ECO:0000256" key="3">
    <source>
        <dbReference type="ARBA" id="ARBA00023212"/>
    </source>
</evidence>
<dbReference type="HOGENOM" id="CLU_078899_0_0_1"/>
<dbReference type="EMBL" id="AMQN01004606">
    <property type="status" value="NOT_ANNOTATED_CDS"/>
    <property type="molecule type" value="Genomic_DNA"/>
</dbReference>
<sequence length="315" mass="34850">MADKGFNKTDMERIGIFQEPSYISIGDPYKSNAGVGFNQAAAKGKQMLPGGTKEKSAQQHGYFNEKYQRVLEGEAYTDPIKMRRQDRLKQKTKNVGGKAFLPSSATKEMCGLGNHFGTLSGPISALSPQERAKKEYKSPGKNFYTTPGHRGTGYGYVPITIGQYAKYQGYDYDKIKDISKKENEAHKKSLKGGAFRLNMHPRNFFDENPYRSDKALPPVRTKSEKGPEVKPFKPSSPGKNPAGCKAGTFDPYPSHSSNVYKPKSSHVKLVVNKTGKIFMPNGGPKTAPVNSVLDQNVVRSINKTNYKVVNSVMSY</sequence>
<name>R7VHR7_CAPTE</name>
<reference evidence="9" key="1">
    <citation type="submission" date="2012-12" db="EMBL/GenBank/DDBJ databases">
        <authorList>
            <person name="Hellsten U."/>
            <person name="Grimwood J."/>
            <person name="Chapman J.A."/>
            <person name="Shapiro H."/>
            <person name="Aerts A."/>
            <person name="Otillar R.P."/>
            <person name="Terry A.Y."/>
            <person name="Boore J.L."/>
            <person name="Simakov O."/>
            <person name="Marletaz F."/>
            <person name="Cho S.-J."/>
            <person name="Edsinger-Gonzales E."/>
            <person name="Havlak P."/>
            <person name="Kuo D.-H."/>
            <person name="Larsson T."/>
            <person name="Lv J."/>
            <person name="Arendt D."/>
            <person name="Savage R."/>
            <person name="Osoegawa K."/>
            <person name="de Jong P."/>
            <person name="Lindberg D.R."/>
            <person name="Seaver E.C."/>
            <person name="Weisblat D.A."/>
            <person name="Putnam N.H."/>
            <person name="Grigoriev I.V."/>
            <person name="Rokhsar D.S."/>
        </authorList>
    </citation>
    <scope>NUCLEOTIDE SEQUENCE</scope>
    <source>
        <strain evidence="9">I ESC-2004</strain>
    </source>
</reference>
<reference evidence="7 9" key="2">
    <citation type="journal article" date="2013" name="Nature">
        <title>Insights into bilaterian evolution from three spiralian genomes.</title>
        <authorList>
            <person name="Simakov O."/>
            <person name="Marletaz F."/>
            <person name="Cho S.J."/>
            <person name="Edsinger-Gonzales E."/>
            <person name="Havlak P."/>
            <person name="Hellsten U."/>
            <person name="Kuo D.H."/>
            <person name="Larsson T."/>
            <person name="Lv J."/>
            <person name="Arendt D."/>
            <person name="Savage R."/>
            <person name="Osoegawa K."/>
            <person name="de Jong P."/>
            <person name="Grimwood J."/>
            <person name="Chapman J.A."/>
            <person name="Shapiro H."/>
            <person name="Aerts A."/>
            <person name="Otillar R.P."/>
            <person name="Terry A.Y."/>
            <person name="Boore J.L."/>
            <person name="Grigoriev I.V."/>
            <person name="Lindberg D.R."/>
            <person name="Seaver E.C."/>
            <person name="Weisblat D.A."/>
            <person name="Putnam N.H."/>
            <person name="Rokhsar D.S."/>
        </authorList>
    </citation>
    <scope>NUCLEOTIDE SEQUENCE</scope>
    <source>
        <strain evidence="7 9">I ESC-2004</strain>
    </source>
</reference>
<protein>
    <recommendedName>
        <fullName evidence="5">Cilia-and flagella-associated protein 96</fullName>
    </recommendedName>
</protein>
<evidence type="ECO:0000256" key="5">
    <source>
        <dbReference type="ARBA" id="ARBA00035693"/>
    </source>
</evidence>
<evidence type="ECO:0000313" key="9">
    <source>
        <dbReference type="Proteomes" id="UP000014760"/>
    </source>
</evidence>
<evidence type="ECO:0000256" key="1">
    <source>
        <dbReference type="ARBA" id="ARBA00004300"/>
    </source>
</evidence>
<comment type="subcellular location">
    <subcellularLocation>
        <location evidence="1">Cytoplasm</location>
        <location evidence="1">Cytoskeleton</location>
        <location evidence="1">Microtubule organizing center</location>
        <location evidence="1">Centrosome</location>
    </subcellularLocation>
</comment>
<reference evidence="8" key="3">
    <citation type="submission" date="2015-06" db="UniProtKB">
        <authorList>
            <consortium name="EnsemblMetazoa"/>
        </authorList>
    </citation>
    <scope>IDENTIFICATION</scope>
</reference>
<dbReference type="EnsemblMetazoa" id="CapteT167507">
    <property type="protein sequence ID" value="CapteP167507"/>
    <property type="gene ID" value="CapteG167507"/>
</dbReference>
<feature type="compositionally biased region" description="Basic and acidic residues" evidence="6">
    <location>
        <begin position="203"/>
        <end position="214"/>
    </location>
</feature>
<organism evidence="7">
    <name type="scientific">Capitella teleta</name>
    <name type="common">Polychaete worm</name>
    <dbReference type="NCBI Taxonomy" id="283909"/>
    <lineage>
        <taxon>Eukaryota</taxon>
        <taxon>Metazoa</taxon>
        <taxon>Spiralia</taxon>
        <taxon>Lophotrochozoa</taxon>
        <taxon>Annelida</taxon>
        <taxon>Polychaeta</taxon>
        <taxon>Sedentaria</taxon>
        <taxon>Scolecida</taxon>
        <taxon>Capitellidae</taxon>
        <taxon>Capitella</taxon>
    </lineage>
</organism>
<evidence type="ECO:0000256" key="4">
    <source>
        <dbReference type="ARBA" id="ARBA00035656"/>
    </source>
</evidence>
<evidence type="ECO:0000313" key="8">
    <source>
        <dbReference type="EnsemblMetazoa" id="CapteP167507"/>
    </source>
</evidence>
<keyword evidence="9" id="KW-1185">Reference proteome</keyword>
<evidence type="ECO:0000313" key="7">
    <source>
        <dbReference type="EMBL" id="ELU15220.1"/>
    </source>
</evidence>
<dbReference type="InterPro" id="IPR029358">
    <property type="entry name" value="CFAP96"/>
</dbReference>
<dbReference type="GO" id="GO:0005881">
    <property type="term" value="C:cytoplasmic microtubule"/>
    <property type="evidence" value="ECO:0007669"/>
    <property type="project" value="TreeGrafter"/>
</dbReference>
<dbReference type="PANTHER" id="PTHR31144">
    <property type="entry name" value="UPF0602 PROTEIN C4ORF47"/>
    <property type="match status" value="1"/>
</dbReference>
<dbReference type="Proteomes" id="UP000014760">
    <property type="component" value="Unassembled WGS sequence"/>
</dbReference>